<dbReference type="Pfam" id="PF02515">
    <property type="entry name" value="CoA_transf_3"/>
    <property type="match status" value="1"/>
</dbReference>
<dbReference type="PANTHER" id="PTHR48228:SF6">
    <property type="entry name" value="L-CARNITINE COA-TRANSFERASE"/>
    <property type="match status" value="1"/>
</dbReference>
<reference evidence="3" key="1">
    <citation type="journal article" date="2021" name="Syst. Appl. Microbiol.">
        <title>Roseomonas hellenica sp. nov., isolated from roots of wild-growing Alkanna tinctoria.</title>
        <authorList>
            <person name="Rat A."/>
            <person name="Naranjo H.D."/>
            <person name="Lebbe L."/>
            <person name="Cnockaert M."/>
            <person name="Krigas N."/>
            <person name="Grigoriadou K."/>
            <person name="Maloupa E."/>
            <person name="Willems A."/>
        </authorList>
    </citation>
    <scope>NUCLEOTIDE SEQUENCE [LARGE SCALE GENOMIC DNA]</scope>
    <source>
        <strain evidence="3">LMG 31523</strain>
    </source>
</reference>
<dbReference type="Gene3D" id="3.30.1540.10">
    <property type="entry name" value="formyl-coa transferase, domain 3"/>
    <property type="match status" value="1"/>
</dbReference>
<keyword evidence="3" id="KW-1185">Reference proteome</keyword>
<keyword evidence="1 2" id="KW-0808">Transferase</keyword>
<proteinExistence type="predicted"/>
<dbReference type="GO" id="GO:0016740">
    <property type="term" value="F:transferase activity"/>
    <property type="evidence" value="ECO:0007669"/>
    <property type="project" value="UniProtKB-KW"/>
</dbReference>
<comment type="caution">
    <text evidence="2">The sequence shown here is derived from an EMBL/GenBank/DDBJ whole genome shotgun (WGS) entry which is preliminary data.</text>
</comment>
<dbReference type="InterPro" id="IPR023606">
    <property type="entry name" value="CoA-Trfase_III_dom_1_sf"/>
</dbReference>
<name>A0ABS5EVZ9_9PROT</name>
<evidence type="ECO:0000313" key="3">
    <source>
        <dbReference type="Proteomes" id="UP001196870"/>
    </source>
</evidence>
<dbReference type="EMBL" id="JAAGBB010000008">
    <property type="protein sequence ID" value="MBR0664403.1"/>
    <property type="molecule type" value="Genomic_DNA"/>
</dbReference>
<dbReference type="SUPFAM" id="SSF89796">
    <property type="entry name" value="CoA-transferase family III (CaiB/BaiF)"/>
    <property type="match status" value="1"/>
</dbReference>
<evidence type="ECO:0000313" key="2">
    <source>
        <dbReference type="EMBL" id="MBR0664403.1"/>
    </source>
</evidence>
<gene>
    <name evidence="2" type="ORF">GXW71_08555</name>
</gene>
<sequence>MRPDFLSGIRFTDLTWAGAGPFGTKVFSDFGAEVLKIESMSRPDPVRRGGPFKDGIAGTNRSGYFASRNTGKHSVALDLKSPEGRAIALRLIAQSDVVSNNFGPGAMERLGLTYDEVRAVKPDIIYLSMPMYGEDGPLSTLLGVGMTIAAVTGMMWMTGYGGQEKPLGPGTHYPDHAANPYHAAFAVLAALRHRRHTGRGMKIDLSQVESTANFVGTSILEASMRDAEPEHPGNRSRRDAPHNIFRCAGDDAWCAVAVESDAEWLALAAAIGRQDLAGRPDLRSAGGRLAAMAELEAAVGAWTAGRGAVEAASALQMAGVPAARVASARDLVEEDQQLAARDYWQQLDHPEVGPSLFTSPPFRIDGERLELCRPPLFGEHTEAVLTNLLGMRREEIADLAEKKILA</sequence>
<dbReference type="Gene3D" id="3.40.50.10540">
    <property type="entry name" value="Crotonobetainyl-coa:carnitine coa-transferase, domain 1"/>
    <property type="match status" value="1"/>
</dbReference>
<dbReference type="InterPro" id="IPR003673">
    <property type="entry name" value="CoA-Trfase_fam_III"/>
</dbReference>
<dbReference type="RefSeq" id="WP_211852052.1">
    <property type="nucleotide sequence ID" value="NZ_JAAGBB010000008.1"/>
</dbReference>
<dbReference type="PANTHER" id="PTHR48228">
    <property type="entry name" value="SUCCINYL-COA--D-CITRAMALATE COA-TRANSFERASE"/>
    <property type="match status" value="1"/>
</dbReference>
<dbReference type="InterPro" id="IPR044855">
    <property type="entry name" value="CoA-Trfase_III_dom3_sf"/>
</dbReference>
<dbReference type="Proteomes" id="UP001196870">
    <property type="component" value="Unassembled WGS sequence"/>
</dbReference>
<protein>
    <submittedName>
        <fullName evidence="2">CoA transferase</fullName>
    </submittedName>
</protein>
<dbReference type="InterPro" id="IPR050509">
    <property type="entry name" value="CoA-transferase_III"/>
</dbReference>
<accession>A0ABS5EVZ9</accession>
<evidence type="ECO:0000256" key="1">
    <source>
        <dbReference type="ARBA" id="ARBA00022679"/>
    </source>
</evidence>
<organism evidence="2 3">
    <name type="scientific">Plastoroseomonas hellenica</name>
    <dbReference type="NCBI Taxonomy" id="2687306"/>
    <lineage>
        <taxon>Bacteria</taxon>
        <taxon>Pseudomonadati</taxon>
        <taxon>Pseudomonadota</taxon>
        <taxon>Alphaproteobacteria</taxon>
        <taxon>Acetobacterales</taxon>
        <taxon>Acetobacteraceae</taxon>
        <taxon>Plastoroseomonas</taxon>
    </lineage>
</organism>